<dbReference type="SUPFAM" id="SSF53474">
    <property type="entry name" value="alpha/beta-Hydrolases"/>
    <property type="match status" value="1"/>
</dbReference>
<organism evidence="1 2">
    <name type="scientific">Halomonas qinghailakensis</name>
    <dbReference type="NCBI Taxonomy" id="2937790"/>
    <lineage>
        <taxon>Bacteria</taxon>
        <taxon>Pseudomonadati</taxon>
        <taxon>Pseudomonadota</taxon>
        <taxon>Gammaproteobacteria</taxon>
        <taxon>Oceanospirillales</taxon>
        <taxon>Halomonadaceae</taxon>
        <taxon>Halomonas</taxon>
    </lineage>
</organism>
<evidence type="ECO:0000313" key="2">
    <source>
        <dbReference type="Proteomes" id="UP001164935"/>
    </source>
</evidence>
<gene>
    <name evidence="1" type="ORF">M0220_13470</name>
</gene>
<dbReference type="Gene3D" id="3.40.50.1820">
    <property type="entry name" value="alpha/beta hydrolase"/>
    <property type="match status" value="1"/>
</dbReference>
<reference evidence="1" key="1">
    <citation type="submission" date="2022-05" db="EMBL/GenBank/DDBJ databases">
        <title>Complete sequence of a novel PHA-producing Halomonas strain.</title>
        <authorList>
            <person name="Zheng Z."/>
        </authorList>
    </citation>
    <scope>NUCLEOTIDE SEQUENCE</scope>
    <source>
        <strain evidence="1">ZZQ-149</strain>
    </source>
</reference>
<dbReference type="KEGG" id="hqn:M0220_13470"/>
<dbReference type="InterPro" id="IPR029058">
    <property type="entry name" value="AB_hydrolase_fold"/>
</dbReference>
<keyword evidence="2" id="KW-1185">Reference proteome</keyword>
<name>A0AA46TNZ5_9GAMM</name>
<dbReference type="EMBL" id="CP096973">
    <property type="protein sequence ID" value="UYO73878.1"/>
    <property type="molecule type" value="Genomic_DNA"/>
</dbReference>
<protein>
    <submittedName>
        <fullName evidence="1">Uncharacterized protein</fullName>
    </submittedName>
</protein>
<sequence>MTNIKHPGLRVIDRFKYTLKYYDSLDMFAENLKYESCSCSIALKDTSLDIELHLKKARHKKLVVMLGGAKVNQDWGKEGPFFLGREFSKSIESNILFISDPSFAYDKNIKLGWYLGTKKSNGQEAVKRLIDIVVQKFNIEKLIFFGGSGGGFASMQAAHHFPDSISIVWNPQIDVLNYHVKEVTKETFELAYDASPTNEINGINLDISNVYNEHTKNKVIYWQNLTDHHVKEQLNPFLSKQGLLEIEDEFIGWVNDWLFLFVTNIEKRHTPPPKNILLKILQFVVNNDINKTSVEFLFDSIYTDSV</sequence>
<accession>A0AA46TNZ5</accession>
<evidence type="ECO:0000313" key="1">
    <source>
        <dbReference type="EMBL" id="UYO73878.1"/>
    </source>
</evidence>
<dbReference type="RefSeq" id="WP_264017915.1">
    <property type="nucleotide sequence ID" value="NZ_CP096973.1"/>
</dbReference>
<dbReference type="AlphaFoldDB" id="A0AA46TNZ5"/>
<proteinExistence type="predicted"/>
<dbReference type="Proteomes" id="UP001164935">
    <property type="component" value="Chromosome"/>
</dbReference>